<dbReference type="Proteomes" id="UP000711178">
    <property type="component" value="Unassembled WGS sequence"/>
</dbReference>
<dbReference type="PANTHER" id="PTHR44757">
    <property type="entry name" value="DIGUANYLATE CYCLASE DGCP"/>
    <property type="match status" value="1"/>
</dbReference>
<dbReference type="InterPro" id="IPR052155">
    <property type="entry name" value="Biofilm_reg_signaling"/>
</dbReference>
<dbReference type="InterPro" id="IPR043128">
    <property type="entry name" value="Rev_trsase/Diguanyl_cyclase"/>
</dbReference>
<dbReference type="Pfam" id="PF00571">
    <property type="entry name" value="CBS"/>
    <property type="match status" value="4"/>
</dbReference>
<feature type="domain" description="EAL" evidence="4">
    <location>
        <begin position="576"/>
        <end position="830"/>
    </location>
</feature>
<dbReference type="SMART" id="SM00052">
    <property type="entry name" value="EAL"/>
    <property type="match status" value="1"/>
</dbReference>
<accession>A0ABS7FBC5</accession>
<feature type="domain" description="CBS" evidence="6">
    <location>
        <begin position="72"/>
        <end position="132"/>
    </location>
</feature>
<comment type="caution">
    <text evidence="7">The sequence shown here is derived from an EMBL/GenBank/DDBJ whole genome shotgun (WGS) entry which is preliminary data.</text>
</comment>
<evidence type="ECO:0000313" key="8">
    <source>
        <dbReference type="Proteomes" id="UP000711178"/>
    </source>
</evidence>
<dbReference type="InterPro" id="IPR001610">
    <property type="entry name" value="PAC"/>
</dbReference>
<reference evidence="7 8" key="1">
    <citation type="submission" date="2021-05" db="EMBL/GenBank/DDBJ databases">
        <title>Draft Whole Genome Sequencing Of Biosensor Chromobacterium violaceum Strain CV026 Reveals A Regulatory RNA In Chromobacterium violaceum Phenotype Regulatory Network.</title>
        <authorList>
            <person name="Hong K.W."/>
            <person name="Chan K.G."/>
            <person name="Chang C.-Y."/>
        </authorList>
    </citation>
    <scope>NUCLEOTIDE SEQUENCE [LARGE SCALE GENOMIC DNA]</scope>
    <source>
        <strain evidence="7 8">ATCC 31532</strain>
    </source>
</reference>
<dbReference type="SMART" id="SM00267">
    <property type="entry name" value="GGDEF"/>
    <property type="match status" value="1"/>
</dbReference>
<dbReference type="Pfam" id="PF00563">
    <property type="entry name" value="EAL"/>
    <property type="match status" value="1"/>
</dbReference>
<dbReference type="RefSeq" id="WP_043575472.1">
    <property type="nucleotide sequence ID" value="NZ_CP142381.1"/>
</dbReference>
<dbReference type="InterPro" id="IPR000160">
    <property type="entry name" value="GGDEF_dom"/>
</dbReference>
<dbReference type="InterPro" id="IPR029787">
    <property type="entry name" value="Nucleotide_cyclase"/>
</dbReference>
<dbReference type="Gene3D" id="3.30.70.270">
    <property type="match status" value="1"/>
</dbReference>
<dbReference type="CDD" id="cd01948">
    <property type="entry name" value="EAL"/>
    <property type="match status" value="1"/>
</dbReference>
<gene>
    <name evidence="7" type="ORF">KIF53_03910</name>
</gene>
<dbReference type="PROSITE" id="PS50113">
    <property type="entry name" value="PAC"/>
    <property type="match status" value="1"/>
</dbReference>
<proteinExistence type="predicted"/>
<dbReference type="EMBL" id="JAHDTB010000002">
    <property type="protein sequence ID" value="MBW8286765.1"/>
    <property type="molecule type" value="Genomic_DNA"/>
</dbReference>
<evidence type="ECO:0000313" key="7">
    <source>
        <dbReference type="EMBL" id="MBW8286765.1"/>
    </source>
</evidence>
<dbReference type="GeneID" id="89687059"/>
<feature type="domain" description="PAC" evidence="3">
    <location>
        <begin position="348"/>
        <end position="402"/>
    </location>
</feature>
<evidence type="ECO:0000259" key="2">
    <source>
        <dbReference type="PROSITE" id="PS50112"/>
    </source>
</evidence>
<dbReference type="NCBIfam" id="TIGR00229">
    <property type="entry name" value="sensory_box"/>
    <property type="match status" value="1"/>
</dbReference>
<dbReference type="PROSITE" id="PS50112">
    <property type="entry name" value="PAS"/>
    <property type="match status" value="1"/>
</dbReference>
<dbReference type="InterPro" id="IPR000700">
    <property type="entry name" value="PAS-assoc_C"/>
</dbReference>
<dbReference type="CDD" id="cd00130">
    <property type="entry name" value="PAS"/>
    <property type="match status" value="1"/>
</dbReference>
<dbReference type="PROSITE" id="PS50883">
    <property type="entry name" value="EAL"/>
    <property type="match status" value="1"/>
</dbReference>
<dbReference type="Pfam" id="PF00989">
    <property type="entry name" value="PAS"/>
    <property type="match status" value="1"/>
</dbReference>
<dbReference type="InterPro" id="IPR035919">
    <property type="entry name" value="EAL_sf"/>
</dbReference>
<feature type="domain" description="PAS" evidence="2">
    <location>
        <begin position="283"/>
        <end position="323"/>
    </location>
</feature>
<keyword evidence="8" id="KW-1185">Reference proteome</keyword>
<dbReference type="NCBIfam" id="TIGR00254">
    <property type="entry name" value="GGDEF"/>
    <property type="match status" value="1"/>
</dbReference>
<feature type="domain" description="CBS" evidence="6">
    <location>
        <begin position="11"/>
        <end position="68"/>
    </location>
</feature>
<sequence>MSHPPQTIAGIASCDLLCCPPSFSLREAAARMVAAGCSSILVRDDDGAIHGIWTEADALRTALTPADADAPVSRAVGEPPATLPHDMPLPDAVAVFRSRQLRHALVLEHGRPLGMLTLTDIVRNQGVESFLIVKRVSDLPGPPAVVLAGSQAPAEALRVMREQALSALAVALPQGGFGILTQRDALRWLALGGFPATLAEGCRQPLIGVPRHASLLQARQLIQQHDIRHLAVFGDDGAPLRLLGFDDIVRGIEHEYQHELNAALRQRDEALQQSRHSLLLADKVFESTMEGIVITDRNGLIQSVNPAFSRITGYSREEALGQTPAMLKSGKQPPEFYQQLWRSLLRDGRWQGEVVNRRKGGLLYTEHLSITAIRDAAGECLHYVAVFSDITQRKQAEERLHFLANHDALTSLPNRTLFLEKLQGAVARAAADRRGLALLFIDLDRFKLVNDTLGHHAGDQLLIRIARQLQARLQPTETVARLSGDEFTVLLEGVDGVAQVAGRAQALLDAITELSGAAGQQVFVSASMGISMFPDDGREADTLLVHADTAMYRAKESGKNGFQFYTADMNARALERLKLEYSLHRALAQRELELWYQPKVALDSRRIIGAEALLRWRHPELGLVAPDRFIPIAEESALIVQMGAWVLDAACADIRRWRDAGLDAGRLAVNVSGRQLKHGDFVRQLEQVLAEYGLDSAALELEITESVAMEEGGGMVETLRRLQRLGVYLSIDDFGTGYSSLAYLKRLPVRGLKIDRSFIADLHCDSDDAAITRAIVSIARSLGLDIVAEGVERESQRRFLLEQGCNCAQGYLFSQPVPREAFEALLAAQARPRAPALLQK</sequence>
<dbReference type="SMART" id="SM00116">
    <property type="entry name" value="CBS"/>
    <property type="match status" value="4"/>
</dbReference>
<dbReference type="InterPro" id="IPR000644">
    <property type="entry name" value="CBS_dom"/>
</dbReference>
<dbReference type="SMART" id="SM00091">
    <property type="entry name" value="PAS"/>
    <property type="match status" value="1"/>
</dbReference>
<dbReference type="InterPro" id="IPR000014">
    <property type="entry name" value="PAS"/>
</dbReference>
<dbReference type="SUPFAM" id="SSF141868">
    <property type="entry name" value="EAL domain-like"/>
    <property type="match status" value="1"/>
</dbReference>
<dbReference type="Gene3D" id="3.30.450.20">
    <property type="entry name" value="PAS domain"/>
    <property type="match status" value="1"/>
</dbReference>
<dbReference type="PROSITE" id="PS50887">
    <property type="entry name" value="GGDEF"/>
    <property type="match status" value="1"/>
</dbReference>
<dbReference type="Pfam" id="PF00990">
    <property type="entry name" value="GGDEF"/>
    <property type="match status" value="1"/>
</dbReference>
<dbReference type="SUPFAM" id="SSF55785">
    <property type="entry name" value="PYP-like sensor domain (PAS domain)"/>
    <property type="match status" value="1"/>
</dbReference>
<dbReference type="Gene3D" id="3.10.580.10">
    <property type="entry name" value="CBS-domain"/>
    <property type="match status" value="2"/>
</dbReference>
<dbReference type="PANTHER" id="PTHR44757:SF2">
    <property type="entry name" value="BIOFILM ARCHITECTURE MAINTENANCE PROTEIN MBAA"/>
    <property type="match status" value="1"/>
</dbReference>
<name>A0ABS7FBC5_9NEIS</name>
<dbReference type="InterPro" id="IPR001633">
    <property type="entry name" value="EAL_dom"/>
</dbReference>
<evidence type="ECO:0000259" key="6">
    <source>
        <dbReference type="PROSITE" id="PS51371"/>
    </source>
</evidence>
<feature type="domain" description="CBS" evidence="6">
    <location>
        <begin position="202"/>
        <end position="260"/>
    </location>
</feature>
<evidence type="ECO:0000259" key="3">
    <source>
        <dbReference type="PROSITE" id="PS50113"/>
    </source>
</evidence>
<dbReference type="SMART" id="SM00086">
    <property type="entry name" value="PAC"/>
    <property type="match status" value="1"/>
</dbReference>
<dbReference type="InterPro" id="IPR013767">
    <property type="entry name" value="PAS_fold"/>
</dbReference>
<dbReference type="CDD" id="cd01949">
    <property type="entry name" value="GGDEF"/>
    <property type="match status" value="1"/>
</dbReference>
<evidence type="ECO:0000259" key="4">
    <source>
        <dbReference type="PROSITE" id="PS50883"/>
    </source>
</evidence>
<protein>
    <submittedName>
        <fullName evidence="7">EAL domain-containing protein</fullName>
    </submittedName>
</protein>
<dbReference type="InterPro" id="IPR046342">
    <property type="entry name" value="CBS_dom_sf"/>
</dbReference>
<dbReference type="SUPFAM" id="SSF55073">
    <property type="entry name" value="Nucleotide cyclase"/>
    <property type="match status" value="1"/>
</dbReference>
<organism evidence="7 8">
    <name type="scientific">Chromobacterium subtsugae</name>
    <dbReference type="NCBI Taxonomy" id="251747"/>
    <lineage>
        <taxon>Bacteria</taxon>
        <taxon>Pseudomonadati</taxon>
        <taxon>Pseudomonadota</taxon>
        <taxon>Betaproteobacteria</taxon>
        <taxon>Neisseriales</taxon>
        <taxon>Chromobacteriaceae</taxon>
        <taxon>Chromobacterium</taxon>
    </lineage>
</organism>
<feature type="domain" description="GGDEF" evidence="5">
    <location>
        <begin position="434"/>
        <end position="567"/>
    </location>
</feature>
<evidence type="ECO:0000256" key="1">
    <source>
        <dbReference type="PROSITE-ProRule" id="PRU00703"/>
    </source>
</evidence>
<dbReference type="InterPro" id="IPR035965">
    <property type="entry name" value="PAS-like_dom_sf"/>
</dbReference>
<dbReference type="SUPFAM" id="SSF54631">
    <property type="entry name" value="CBS-domain pair"/>
    <property type="match status" value="2"/>
</dbReference>
<keyword evidence="1" id="KW-0129">CBS domain</keyword>
<dbReference type="PROSITE" id="PS51371">
    <property type="entry name" value="CBS"/>
    <property type="match status" value="3"/>
</dbReference>
<evidence type="ECO:0000259" key="5">
    <source>
        <dbReference type="PROSITE" id="PS50887"/>
    </source>
</evidence>
<dbReference type="Gene3D" id="3.20.20.450">
    <property type="entry name" value="EAL domain"/>
    <property type="match status" value="1"/>
</dbReference>